<dbReference type="GO" id="GO:0030288">
    <property type="term" value="C:outer membrane-bounded periplasmic space"/>
    <property type="evidence" value="ECO:0007669"/>
    <property type="project" value="TreeGrafter"/>
</dbReference>
<dbReference type="GO" id="GO:0006865">
    <property type="term" value="P:amino acid transport"/>
    <property type="evidence" value="ECO:0007669"/>
    <property type="project" value="TreeGrafter"/>
</dbReference>
<evidence type="ECO:0000313" key="7">
    <source>
        <dbReference type="EMBL" id="AYL39058.1"/>
    </source>
</evidence>
<evidence type="ECO:0000313" key="8">
    <source>
        <dbReference type="Proteomes" id="UP000282170"/>
    </source>
</evidence>
<dbReference type="SUPFAM" id="SSF53850">
    <property type="entry name" value="Periplasmic binding protein-like II"/>
    <property type="match status" value="1"/>
</dbReference>
<proteinExistence type="inferred from homology"/>
<dbReference type="GeneID" id="93886877"/>
<dbReference type="AlphaFoldDB" id="A0A494V870"/>
<dbReference type="PROSITE" id="PS51257">
    <property type="entry name" value="PROKAR_LIPOPROTEIN"/>
    <property type="match status" value="1"/>
</dbReference>
<evidence type="ECO:0000256" key="1">
    <source>
        <dbReference type="ARBA" id="ARBA00010333"/>
    </source>
</evidence>
<dbReference type="InterPro" id="IPR051455">
    <property type="entry name" value="Bact_solute-bind_prot3"/>
</dbReference>
<feature type="signal peptide" evidence="5">
    <location>
        <begin position="1"/>
        <end position="22"/>
    </location>
</feature>
<dbReference type="InterPro" id="IPR018313">
    <property type="entry name" value="SBP_3_CS"/>
</dbReference>
<dbReference type="PROSITE" id="PS01039">
    <property type="entry name" value="SBP_BACTERIAL_3"/>
    <property type="match status" value="1"/>
</dbReference>
<evidence type="ECO:0000256" key="4">
    <source>
        <dbReference type="RuleBase" id="RU003744"/>
    </source>
</evidence>
<dbReference type="CDD" id="cd13690">
    <property type="entry name" value="PBP2_GluB"/>
    <property type="match status" value="1"/>
</dbReference>
<evidence type="ECO:0000256" key="2">
    <source>
        <dbReference type="ARBA" id="ARBA00022448"/>
    </source>
</evidence>
<dbReference type="GO" id="GO:0005576">
    <property type="term" value="C:extracellular region"/>
    <property type="evidence" value="ECO:0007669"/>
    <property type="project" value="TreeGrafter"/>
</dbReference>
<dbReference type="Gene3D" id="3.40.190.10">
    <property type="entry name" value="Periplasmic binding protein-like II"/>
    <property type="match status" value="2"/>
</dbReference>
<accession>A0A494V870</accession>
<dbReference type="SMART" id="SM00062">
    <property type="entry name" value="PBPb"/>
    <property type="match status" value="1"/>
</dbReference>
<gene>
    <name evidence="7" type="ORF">CNQ36_28855</name>
</gene>
<dbReference type="PANTHER" id="PTHR30085:SF6">
    <property type="entry name" value="ABC TRANSPORTER GLUTAMINE-BINDING PROTEIN GLNH"/>
    <property type="match status" value="1"/>
</dbReference>
<evidence type="ECO:0000259" key="6">
    <source>
        <dbReference type="SMART" id="SM00062"/>
    </source>
</evidence>
<sequence length="281" mass="29661">MKLRKVTAASAAVIVLALTATACGGDDGKDSGSSSGGGGDKIKIGIKYDQPGLGLKKPDGSFSGFDVDVATYVAKELGYEADQIEWVETKSADRENALARGDVKFIAATYSITDERKEKVDFAGPYLLAHQDLLVKKDSDITEATDLNDKKLCSVTGSTSAQNVKKDFAPKAQLKQVGTYSECVAALQSGAVDALTTDDSILAGFAAQEQYAGKFKLAGLKLSNENYGIGVKKGDTETTDKINAALEKMVGDKAWDKAVEANFGPAEYNNEPAPKIGNIVK</sequence>
<reference evidence="7 8" key="1">
    <citation type="submission" date="2017-09" db="EMBL/GenBank/DDBJ databases">
        <authorList>
            <person name="Zhang H."/>
            <person name="Hu S."/>
            <person name="Xu J."/>
            <person name="He Z."/>
        </authorList>
    </citation>
    <scope>NUCLEOTIDE SEQUENCE [LARGE SCALE GENOMIC DNA]</scope>
    <source>
        <strain evidence="7 8">TXX3120</strain>
    </source>
</reference>
<dbReference type="Pfam" id="PF00497">
    <property type="entry name" value="SBP_bac_3"/>
    <property type="match status" value="1"/>
</dbReference>
<dbReference type="InterPro" id="IPR001638">
    <property type="entry name" value="Solute-binding_3/MltF_N"/>
</dbReference>
<feature type="chain" id="PRO_5019767691" evidence="5">
    <location>
        <begin position="23"/>
        <end position="281"/>
    </location>
</feature>
<keyword evidence="3 5" id="KW-0732">Signal</keyword>
<dbReference type="RefSeq" id="WP_121548137.1">
    <property type="nucleotide sequence ID" value="NZ_CP023407.1"/>
</dbReference>
<dbReference type="PANTHER" id="PTHR30085">
    <property type="entry name" value="AMINO ACID ABC TRANSPORTER PERMEASE"/>
    <property type="match status" value="1"/>
</dbReference>
<organism evidence="7 8">
    <name type="scientific">Streptomyces fungicidicus</name>
    <dbReference type="NCBI Taxonomy" id="68203"/>
    <lineage>
        <taxon>Bacteria</taxon>
        <taxon>Bacillati</taxon>
        <taxon>Actinomycetota</taxon>
        <taxon>Actinomycetes</taxon>
        <taxon>Kitasatosporales</taxon>
        <taxon>Streptomycetaceae</taxon>
        <taxon>Streptomyces</taxon>
    </lineage>
</organism>
<dbReference type="KEGG" id="sfug:CNQ36_28855"/>
<dbReference type="EMBL" id="CP023407">
    <property type="protein sequence ID" value="AYL39058.1"/>
    <property type="molecule type" value="Genomic_DNA"/>
</dbReference>
<name>A0A494V870_9ACTN</name>
<feature type="domain" description="Solute-binding protein family 3/N-terminal" evidence="6">
    <location>
        <begin position="41"/>
        <end position="266"/>
    </location>
</feature>
<evidence type="ECO:0000256" key="5">
    <source>
        <dbReference type="SAM" id="SignalP"/>
    </source>
</evidence>
<comment type="similarity">
    <text evidence="1 4">Belongs to the bacterial solute-binding protein 3 family.</text>
</comment>
<keyword evidence="2" id="KW-0813">Transport</keyword>
<protein>
    <submittedName>
        <fullName evidence="7">Glutamate-binding protein</fullName>
    </submittedName>
</protein>
<keyword evidence="8" id="KW-1185">Reference proteome</keyword>
<evidence type="ECO:0000256" key="3">
    <source>
        <dbReference type="ARBA" id="ARBA00022729"/>
    </source>
</evidence>
<dbReference type="Proteomes" id="UP000282170">
    <property type="component" value="Chromosome"/>
</dbReference>